<evidence type="ECO:0000256" key="1">
    <source>
        <dbReference type="SAM" id="MobiDB-lite"/>
    </source>
</evidence>
<dbReference type="PANTHER" id="PTHR46533:SF1">
    <property type="entry name" value="ZINC FINGER MYND DOMAIN-CONTAINING PROTEIN 12"/>
    <property type="match status" value="1"/>
</dbReference>
<protein>
    <submittedName>
        <fullName evidence="2">Uncharacterized protein</fullName>
    </submittedName>
</protein>
<dbReference type="Proteomes" id="UP000673691">
    <property type="component" value="Unassembled WGS sequence"/>
</dbReference>
<gene>
    <name evidence="2" type="ORF">BJ554DRAFT_6271</name>
</gene>
<name>A0A8H7ZXZ7_9FUNG</name>
<dbReference type="AlphaFoldDB" id="A0A8H7ZXZ7"/>
<sequence>PRPGKHQGLAAVKPEARQALLRAVREAGAELRAAPAHPAAPFPPLSPQNKKKPAGSSSEHHLTDHKGIHEKICSLLVPIRTPVAVFGSEEERVERDRVLRQRRLHVLELSKTEAHKKLYEGQFDLAIPAALQALRFSMDVYDQARNWP</sequence>
<reference evidence="2 3" key="1">
    <citation type="journal article" name="Sci. Rep.">
        <title>Genome-scale phylogenetic analyses confirm Olpidium as the closest living zoosporic fungus to the non-flagellated, terrestrial fungi.</title>
        <authorList>
            <person name="Chang Y."/>
            <person name="Rochon D."/>
            <person name="Sekimoto S."/>
            <person name="Wang Y."/>
            <person name="Chovatia M."/>
            <person name="Sandor L."/>
            <person name="Salamov A."/>
            <person name="Grigoriev I.V."/>
            <person name="Stajich J.E."/>
            <person name="Spatafora J.W."/>
        </authorList>
    </citation>
    <scope>NUCLEOTIDE SEQUENCE [LARGE SCALE GENOMIC DNA]</scope>
    <source>
        <strain evidence="2">S191</strain>
    </source>
</reference>
<keyword evidence="3" id="KW-1185">Reference proteome</keyword>
<comment type="caution">
    <text evidence="2">The sequence shown here is derived from an EMBL/GenBank/DDBJ whole genome shotgun (WGS) entry which is preliminary data.</text>
</comment>
<evidence type="ECO:0000313" key="3">
    <source>
        <dbReference type="Proteomes" id="UP000673691"/>
    </source>
</evidence>
<dbReference type="PANTHER" id="PTHR46533">
    <property type="entry name" value="ZINC FINGER MYND DOMAIN-CONTAINING PROTEIN 12"/>
    <property type="match status" value="1"/>
</dbReference>
<feature type="non-terminal residue" evidence="2">
    <location>
        <position position="148"/>
    </location>
</feature>
<feature type="region of interest" description="Disordered" evidence="1">
    <location>
        <begin position="30"/>
        <end position="64"/>
    </location>
</feature>
<dbReference type="OrthoDB" id="674604at2759"/>
<dbReference type="EMBL" id="JAEFCI010003519">
    <property type="protein sequence ID" value="KAG5461519.1"/>
    <property type="molecule type" value="Genomic_DNA"/>
</dbReference>
<feature type="non-terminal residue" evidence="2">
    <location>
        <position position="1"/>
    </location>
</feature>
<dbReference type="InterPro" id="IPR053248">
    <property type="entry name" value="Zinc_finger_MYND_domain"/>
</dbReference>
<evidence type="ECO:0000313" key="2">
    <source>
        <dbReference type="EMBL" id="KAG5461519.1"/>
    </source>
</evidence>
<accession>A0A8H7ZXZ7</accession>
<organism evidence="2 3">
    <name type="scientific">Olpidium bornovanus</name>
    <dbReference type="NCBI Taxonomy" id="278681"/>
    <lineage>
        <taxon>Eukaryota</taxon>
        <taxon>Fungi</taxon>
        <taxon>Fungi incertae sedis</taxon>
        <taxon>Olpidiomycota</taxon>
        <taxon>Olpidiomycotina</taxon>
        <taxon>Olpidiomycetes</taxon>
        <taxon>Olpidiales</taxon>
        <taxon>Olpidiaceae</taxon>
        <taxon>Olpidium</taxon>
    </lineage>
</organism>
<proteinExistence type="predicted"/>